<reference evidence="1 2" key="1">
    <citation type="journal article" date="2011" name="J. Bacteriol.">
        <title>Complete genome sequence of seawater bacterium Glaciecola nitratireducens FR1064T.</title>
        <authorList>
            <person name="Bian F."/>
            <person name="Qin Q.L."/>
            <person name="Xie B.B."/>
            <person name="Shu Y.L."/>
            <person name="Zhang X.Y."/>
            <person name="Yu Y."/>
            <person name="Chen B."/>
            <person name="Chen X.L."/>
            <person name="Zhou B.C."/>
            <person name="Zhang Y.Z."/>
        </authorList>
    </citation>
    <scope>NUCLEOTIDE SEQUENCE [LARGE SCALE GENOMIC DNA]</scope>
    <source>
        <strain evidence="2">JCM 12485 / KCTC 12276 / FR1064</strain>
    </source>
</reference>
<protein>
    <submittedName>
        <fullName evidence="1">SOUL heme-binding protein</fullName>
    </submittedName>
</protein>
<organism evidence="1 2">
    <name type="scientific">Glaciecola nitratireducens (strain JCM 12485 / KCTC 12276 / FR1064)</name>
    <dbReference type="NCBI Taxonomy" id="1085623"/>
    <lineage>
        <taxon>Bacteria</taxon>
        <taxon>Pseudomonadati</taxon>
        <taxon>Pseudomonadota</taxon>
        <taxon>Gammaproteobacteria</taxon>
        <taxon>Alteromonadales</taxon>
        <taxon>Alteromonadaceae</taxon>
        <taxon>Brumicola</taxon>
    </lineage>
</organism>
<sequence>MKSLLTILTSIFVTGCSVVGQSNVETAPYTLLKSDETKNIEVRNYESMVLVSTSMAGNSSNSAFRKLFKYIGGENEGATEISMTAPVIMDDKNGSKKGTEISMTAPVFMNENTDEALMSFVMPKSFTLATTPKPTNPDLKVSELKDYKVAAIQFSGTLSDSNVEEHTKILTDWITANGFTAIGEAVKAGYNGPLTLPMMRRNEVLIKIQ</sequence>
<dbReference type="RefSeq" id="WP_014107189.1">
    <property type="nucleotide sequence ID" value="NC_016041.1"/>
</dbReference>
<dbReference type="Proteomes" id="UP000009282">
    <property type="component" value="Chromosome"/>
</dbReference>
<accession>G4QIX1</accession>
<dbReference type="HOGENOM" id="CLU_068699_2_1_6"/>
<name>G4QIX1_GLANF</name>
<evidence type="ECO:0000313" key="2">
    <source>
        <dbReference type="Proteomes" id="UP000009282"/>
    </source>
</evidence>
<dbReference type="Gene3D" id="3.20.80.10">
    <property type="entry name" value="Regulatory factor, effector binding domain"/>
    <property type="match status" value="2"/>
</dbReference>
<dbReference type="PROSITE" id="PS51257">
    <property type="entry name" value="PROKAR_LIPOPROTEIN"/>
    <property type="match status" value="1"/>
</dbReference>
<dbReference type="AlphaFoldDB" id="G4QIX1"/>
<keyword evidence="2" id="KW-1185">Reference proteome</keyword>
<evidence type="ECO:0000313" key="1">
    <source>
        <dbReference type="EMBL" id="AEP28310.1"/>
    </source>
</evidence>
<dbReference type="SUPFAM" id="SSF55136">
    <property type="entry name" value="Probable bacterial effector-binding domain"/>
    <property type="match status" value="1"/>
</dbReference>
<dbReference type="KEGG" id="gni:GNIT_0156"/>
<dbReference type="Pfam" id="PF04832">
    <property type="entry name" value="SOUL"/>
    <property type="match status" value="2"/>
</dbReference>
<dbReference type="STRING" id="1085623.GNIT_0156"/>
<dbReference type="PANTHER" id="PTHR11220">
    <property type="entry name" value="HEME-BINDING PROTEIN-RELATED"/>
    <property type="match status" value="1"/>
</dbReference>
<dbReference type="EMBL" id="CP003060">
    <property type="protein sequence ID" value="AEP28310.1"/>
    <property type="molecule type" value="Genomic_DNA"/>
</dbReference>
<dbReference type="PANTHER" id="PTHR11220:SF1">
    <property type="entry name" value="HEME-BINDING PROTEIN 2"/>
    <property type="match status" value="1"/>
</dbReference>
<proteinExistence type="predicted"/>
<dbReference type="InterPro" id="IPR006917">
    <property type="entry name" value="SOUL_heme-bd"/>
</dbReference>
<dbReference type="InterPro" id="IPR011256">
    <property type="entry name" value="Reg_factor_effector_dom_sf"/>
</dbReference>
<dbReference type="OrthoDB" id="2156220at2"/>
<gene>
    <name evidence="1" type="ordered locus">GNIT_0156</name>
</gene>
<dbReference type="eggNOG" id="COG3449">
    <property type="taxonomic scope" value="Bacteria"/>
</dbReference>